<accession>A0A843YKJ8</accession>
<keyword evidence="6" id="KW-1185">Reference proteome</keyword>
<dbReference type="InterPro" id="IPR000524">
    <property type="entry name" value="Tscrpt_reg_HTH_GntR"/>
</dbReference>
<evidence type="ECO:0000313" key="6">
    <source>
        <dbReference type="Proteomes" id="UP000451565"/>
    </source>
</evidence>
<dbReference type="SUPFAM" id="SSF46785">
    <property type="entry name" value="Winged helix' DNA-binding domain"/>
    <property type="match status" value="1"/>
</dbReference>
<dbReference type="NCBIfam" id="TIGR03338">
    <property type="entry name" value="phnR_burk"/>
    <property type="match status" value="1"/>
</dbReference>
<proteinExistence type="predicted"/>
<evidence type="ECO:0000256" key="3">
    <source>
        <dbReference type="ARBA" id="ARBA00023163"/>
    </source>
</evidence>
<evidence type="ECO:0000313" key="5">
    <source>
        <dbReference type="EMBL" id="MQR00349.1"/>
    </source>
</evidence>
<dbReference type="Pfam" id="PF00392">
    <property type="entry name" value="GntR"/>
    <property type="match status" value="1"/>
</dbReference>
<dbReference type="InterPro" id="IPR008920">
    <property type="entry name" value="TF_FadR/GntR_C"/>
</dbReference>
<dbReference type="OrthoDB" id="9799812at2"/>
<dbReference type="Pfam" id="PF07729">
    <property type="entry name" value="FCD"/>
    <property type="match status" value="1"/>
</dbReference>
<keyword evidence="2" id="KW-0238">DNA-binding</keyword>
<dbReference type="PROSITE" id="PS50949">
    <property type="entry name" value="HTH_GNTR"/>
    <property type="match status" value="1"/>
</dbReference>
<reference evidence="5 6" key="1">
    <citation type="submission" date="2019-10" db="EMBL/GenBank/DDBJ databases">
        <title>Glaciimonas soli sp. nov., a psychrophilic bacterium isolated from the forest soil of a high elevation mountain in Taiwan.</title>
        <authorList>
            <person name="Wang L.-T."/>
            <person name="Shieh W.Y."/>
        </authorList>
    </citation>
    <scope>NUCLEOTIDE SEQUENCE [LARGE SCALE GENOMIC DNA]</scope>
    <source>
        <strain evidence="5 6">GS1</strain>
    </source>
</reference>
<dbReference type="Proteomes" id="UP000451565">
    <property type="component" value="Unassembled WGS sequence"/>
</dbReference>
<keyword evidence="3" id="KW-0804">Transcription</keyword>
<dbReference type="GO" id="GO:0003700">
    <property type="term" value="F:DNA-binding transcription factor activity"/>
    <property type="evidence" value="ECO:0007669"/>
    <property type="project" value="InterPro"/>
</dbReference>
<dbReference type="InterPro" id="IPR036390">
    <property type="entry name" value="WH_DNA-bd_sf"/>
</dbReference>
<protein>
    <submittedName>
        <fullName evidence="5">Phosphonate utilization associated transcriptional regulator</fullName>
    </submittedName>
</protein>
<sequence>MTNIANRTMSTIALLQKNSLPSLVQQELERMILAGDLAAGDKLNEVSLAEMLGVSRGPVREAFRALEEVGLVQQEKNCGVFVRQISTEEADDIYEVRAALDELIGRKLATTITEAQIQELHTLLSRMDGMVASDDVDGYSAMNLVFHDLLLNMTNNQKLIHTYRRLVNELSLFRRSALAELARNRSLPTSIAEHHKIVEAIATGNAQDAGSIMREHALAGRDRMHRALAVQSDAELHLEPVGDLVARQ</sequence>
<organism evidence="5 6">
    <name type="scientific">Glaciimonas soli</name>
    <dbReference type="NCBI Taxonomy" id="2590999"/>
    <lineage>
        <taxon>Bacteria</taxon>
        <taxon>Pseudomonadati</taxon>
        <taxon>Pseudomonadota</taxon>
        <taxon>Betaproteobacteria</taxon>
        <taxon>Burkholderiales</taxon>
        <taxon>Oxalobacteraceae</taxon>
        <taxon>Glaciimonas</taxon>
    </lineage>
</organism>
<dbReference type="Gene3D" id="1.20.120.530">
    <property type="entry name" value="GntR ligand-binding domain-like"/>
    <property type="match status" value="1"/>
</dbReference>
<gene>
    <name evidence="5" type="ORF">GEV47_06610</name>
</gene>
<dbReference type="SMART" id="SM00345">
    <property type="entry name" value="HTH_GNTR"/>
    <property type="match status" value="1"/>
</dbReference>
<dbReference type="PANTHER" id="PTHR43537">
    <property type="entry name" value="TRANSCRIPTIONAL REGULATOR, GNTR FAMILY"/>
    <property type="match status" value="1"/>
</dbReference>
<feature type="domain" description="HTH gntR-type" evidence="4">
    <location>
        <begin position="18"/>
        <end position="85"/>
    </location>
</feature>
<dbReference type="EMBL" id="WINI01000003">
    <property type="protein sequence ID" value="MQR00349.1"/>
    <property type="molecule type" value="Genomic_DNA"/>
</dbReference>
<dbReference type="InterPro" id="IPR017723">
    <property type="entry name" value="Tscrpt_reg_AEP_util-assoc"/>
</dbReference>
<dbReference type="RefSeq" id="WP_153233956.1">
    <property type="nucleotide sequence ID" value="NZ_WINI01000003.1"/>
</dbReference>
<dbReference type="PANTHER" id="PTHR43537:SF51">
    <property type="entry name" value="HTH-TYPE TRANSCRIPTIONAL REGULATOR LGOR-RELATED"/>
    <property type="match status" value="1"/>
</dbReference>
<comment type="caution">
    <text evidence="5">The sequence shown here is derived from an EMBL/GenBank/DDBJ whole genome shotgun (WGS) entry which is preliminary data.</text>
</comment>
<evidence type="ECO:0000259" key="4">
    <source>
        <dbReference type="PROSITE" id="PS50949"/>
    </source>
</evidence>
<dbReference type="InterPro" id="IPR036388">
    <property type="entry name" value="WH-like_DNA-bd_sf"/>
</dbReference>
<dbReference type="GO" id="GO:0003677">
    <property type="term" value="F:DNA binding"/>
    <property type="evidence" value="ECO:0007669"/>
    <property type="project" value="UniProtKB-KW"/>
</dbReference>
<evidence type="ECO:0000256" key="2">
    <source>
        <dbReference type="ARBA" id="ARBA00023125"/>
    </source>
</evidence>
<name>A0A843YKJ8_9BURK</name>
<dbReference type="AlphaFoldDB" id="A0A843YKJ8"/>
<dbReference type="InterPro" id="IPR011711">
    <property type="entry name" value="GntR_C"/>
</dbReference>
<dbReference type="SMART" id="SM00895">
    <property type="entry name" value="FCD"/>
    <property type="match status" value="1"/>
</dbReference>
<keyword evidence="1" id="KW-0805">Transcription regulation</keyword>
<dbReference type="CDD" id="cd07377">
    <property type="entry name" value="WHTH_GntR"/>
    <property type="match status" value="1"/>
</dbReference>
<dbReference type="SUPFAM" id="SSF48008">
    <property type="entry name" value="GntR ligand-binding domain-like"/>
    <property type="match status" value="1"/>
</dbReference>
<evidence type="ECO:0000256" key="1">
    <source>
        <dbReference type="ARBA" id="ARBA00023015"/>
    </source>
</evidence>
<dbReference type="Gene3D" id="1.10.10.10">
    <property type="entry name" value="Winged helix-like DNA-binding domain superfamily/Winged helix DNA-binding domain"/>
    <property type="match status" value="1"/>
</dbReference>